<keyword evidence="3" id="KW-1185">Reference proteome</keyword>
<evidence type="ECO:0000256" key="1">
    <source>
        <dbReference type="SAM" id="MobiDB-lite"/>
    </source>
</evidence>
<evidence type="ECO:0000313" key="3">
    <source>
        <dbReference type="Proteomes" id="UP001189429"/>
    </source>
</evidence>
<feature type="region of interest" description="Disordered" evidence="1">
    <location>
        <begin position="1"/>
        <end position="27"/>
    </location>
</feature>
<accession>A0ABN9YGP0</accession>
<proteinExistence type="predicted"/>
<organism evidence="2 3">
    <name type="scientific">Prorocentrum cordatum</name>
    <dbReference type="NCBI Taxonomy" id="2364126"/>
    <lineage>
        <taxon>Eukaryota</taxon>
        <taxon>Sar</taxon>
        <taxon>Alveolata</taxon>
        <taxon>Dinophyceae</taxon>
        <taxon>Prorocentrales</taxon>
        <taxon>Prorocentraceae</taxon>
        <taxon>Prorocentrum</taxon>
    </lineage>
</organism>
<sequence length="80" mass="8488">VTDKHSKSFGRGKQQMTTGGRKMSRDEYDELSGAMDRMQMAGCTTWAWRCATTTTVMARAMALPVAATEQGGAAALVAAA</sequence>
<evidence type="ECO:0000313" key="2">
    <source>
        <dbReference type="EMBL" id="CAK0911947.1"/>
    </source>
</evidence>
<gene>
    <name evidence="2" type="ORF">PCOR1329_LOCUS85664</name>
</gene>
<dbReference type="EMBL" id="CAUYUJ010022676">
    <property type="protein sequence ID" value="CAK0911947.1"/>
    <property type="molecule type" value="Genomic_DNA"/>
</dbReference>
<name>A0ABN9YGP0_9DINO</name>
<dbReference type="Proteomes" id="UP001189429">
    <property type="component" value="Unassembled WGS sequence"/>
</dbReference>
<reference evidence="2" key="1">
    <citation type="submission" date="2023-10" db="EMBL/GenBank/DDBJ databases">
        <authorList>
            <person name="Chen Y."/>
            <person name="Shah S."/>
            <person name="Dougan E. K."/>
            <person name="Thang M."/>
            <person name="Chan C."/>
        </authorList>
    </citation>
    <scope>NUCLEOTIDE SEQUENCE [LARGE SCALE GENOMIC DNA]</scope>
</reference>
<comment type="caution">
    <text evidence="2">The sequence shown here is derived from an EMBL/GenBank/DDBJ whole genome shotgun (WGS) entry which is preliminary data.</text>
</comment>
<feature type="non-terminal residue" evidence="2">
    <location>
        <position position="1"/>
    </location>
</feature>
<protein>
    <submittedName>
        <fullName evidence="2">Uncharacterized protein</fullName>
    </submittedName>
</protein>
<feature type="non-terminal residue" evidence="2">
    <location>
        <position position="80"/>
    </location>
</feature>